<evidence type="ECO:0000313" key="6">
    <source>
        <dbReference type="Proteomes" id="UP001314170"/>
    </source>
</evidence>
<evidence type="ECO:0000256" key="2">
    <source>
        <dbReference type="ARBA" id="ARBA00022737"/>
    </source>
</evidence>
<evidence type="ECO:0000313" key="5">
    <source>
        <dbReference type="EMBL" id="CAK7324979.1"/>
    </source>
</evidence>
<dbReference type="Proteomes" id="UP001314170">
    <property type="component" value="Unassembled WGS sequence"/>
</dbReference>
<feature type="signal peptide" evidence="3">
    <location>
        <begin position="1"/>
        <end position="27"/>
    </location>
</feature>
<keyword evidence="3" id="KW-0732">Signal</keyword>
<reference evidence="5 6" key="1">
    <citation type="submission" date="2024-01" db="EMBL/GenBank/DDBJ databases">
        <authorList>
            <person name="Waweru B."/>
        </authorList>
    </citation>
    <scope>NUCLEOTIDE SEQUENCE [LARGE SCALE GENOMIC DNA]</scope>
</reference>
<dbReference type="AlphaFoldDB" id="A0AAV1QV94"/>
<dbReference type="EMBL" id="CAWUPB010000816">
    <property type="protein sequence ID" value="CAK7324979.1"/>
    <property type="molecule type" value="Genomic_DNA"/>
</dbReference>
<dbReference type="InterPro" id="IPR032675">
    <property type="entry name" value="LRR_dom_sf"/>
</dbReference>
<dbReference type="InterPro" id="IPR013210">
    <property type="entry name" value="LRR_N_plant-typ"/>
</dbReference>
<protein>
    <recommendedName>
        <fullName evidence="4">Leucine-rich repeat-containing N-terminal plant-type domain-containing protein</fullName>
    </recommendedName>
</protein>
<organism evidence="5 6">
    <name type="scientific">Dovyalis caffra</name>
    <dbReference type="NCBI Taxonomy" id="77055"/>
    <lineage>
        <taxon>Eukaryota</taxon>
        <taxon>Viridiplantae</taxon>
        <taxon>Streptophyta</taxon>
        <taxon>Embryophyta</taxon>
        <taxon>Tracheophyta</taxon>
        <taxon>Spermatophyta</taxon>
        <taxon>Magnoliopsida</taxon>
        <taxon>eudicotyledons</taxon>
        <taxon>Gunneridae</taxon>
        <taxon>Pentapetalae</taxon>
        <taxon>rosids</taxon>
        <taxon>fabids</taxon>
        <taxon>Malpighiales</taxon>
        <taxon>Salicaceae</taxon>
        <taxon>Flacourtieae</taxon>
        <taxon>Dovyalis</taxon>
    </lineage>
</organism>
<keyword evidence="6" id="KW-1185">Reference proteome</keyword>
<comment type="caution">
    <text evidence="5">The sequence shown here is derived from an EMBL/GenBank/DDBJ whole genome shotgun (WGS) entry which is preliminary data.</text>
</comment>
<evidence type="ECO:0000256" key="1">
    <source>
        <dbReference type="ARBA" id="ARBA00022614"/>
    </source>
</evidence>
<sequence>MRKLSPYGVVSLLAMLCICCNFGWCIGCLDDERRALQEIIDSMGFQSESSPSESYSDDCCQWEGVDCSLTSSHVVRIFFDHARDVDYAREEEELWFPDMDLFSQIKELQELQLTGNRIGGLVNPEG</sequence>
<name>A0AAV1QV94_9ROSI</name>
<accession>A0AAV1QV94</accession>
<evidence type="ECO:0000256" key="3">
    <source>
        <dbReference type="SAM" id="SignalP"/>
    </source>
</evidence>
<keyword evidence="2" id="KW-0677">Repeat</keyword>
<feature type="domain" description="Leucine-rich repeat-containing N-terminal plant-type" evidence="4">
    <location>
        <begin position="30"/>
        <end position="68"/>
    </location>
</feature>
<proteinExistence type="predicted"/>
<dbReference type="Pfam" id="PF08263">
    <property type="entry name" value="LRRNT_2"/>
    <property type="match status" value="1"/>
</dbReference>
<gene>
    <name evidence="5" type="ORF">DCAF_LOCUS2650</name>
</gene>
<dbReference type="Gene3D" id="3.80.10.10">
    <property type="entry name" value="Ribonuclease Inhibitor"/>
    <property type="match status" value="1"/>
</dbReference>
<feature type="chain" id="PRO_5043920402" description="Leucine-rich repeat-containing N-terminal plant-type domain-containing protein" evidence="3">
    <location>
        <begin position="28"/>
        <end position="126"/>
    </location>
</feature>
<keyword evidence="1" id="KW-0433">Leucine-rich repeat</keyword>
<evidence type="ECO:0000259" key="4">
    <source>
        <dbReference type="Pfam" id="PF08263"/>
    </source>
</evidence>